<dbReference type="EMBL" id="JAHRHJ020000006">
    <property type="protein sequence ID" value="KAH9311944.1"/>
    <property type="molecule type" value="Genomic_DNA"/>
</dbReference>
<protein>
    <submittedName>
        <fullName evidence="2">Uncharacterized protein</fullName>
    </submittedName>
</protein>
<dbReference type="AlphaFoldDB" id="A0AA38L188"/>
<evidence type="ECO:0000313" key="2">
    <source>
        <dbReference type="EMBL" id="KAH9311944.1"/>
    </source>
</evidence>
<feature type="non-terminal residue" evidence="2">
    <location>
        <position position="96"/>
    </location>
</feature>
<evidence type="ECO:0000256" key="1">
    <source>
        <dbReference type="SAM" id="MobiDB-lite"/>
    </source>
</evidence>
<organism evidence="2 3">
    <name type="scientific">Taxus chinensis</name>
    <name type="common">Chinese yew</name>
    <name type="synonym">Taxus wallichiana var. chinensis</name>
    <dbReference type="NCBI Taxonomy" id="29808"/>
    <lineage>
        <taxon>Eukaryota</taxon>
        <taxon>Viridiplantae</taxon>
        <taxon>Streptophyta</taxon>
        <taxon>Embryophyta</taxon>
        <taxon>Tracheophyta</taxon>
        <taxon>Spermatophyta</taxon>
        <taxon>Pinopsida</taxon>
        <taxon>Pinidae</taxon>
        <taxon>Conifers II</taxon>
        <taxon>Cupressales</taxon>
        <taxon>Taxaceae</taxon>
        <taxon>Taxus</taxon>
    </lineage>
</organism>
<dbReference type="Proteomes" id="UP000824469">
    <property type="component" value="Unassembled WGS sequence"/>
</dbReference>
<reference evidence="2 3" key="1">
    <citation type="journal article" date="2021" name="Nat. Plants">
        <title>The Taxus genome provides insights into paclitaxel biosynthesis.</title>
        <authorList>
            <person name="Xiong X."/>
            <person name="Gou J."/>
            <person name="Liao Q."/>
            <person name="Li Y."/>
            <person name="Zhou Q."/>
            <person name="Bi G."/>
            <person name="Li C."/>
            <person name="Du R."/>
            <person name="Wang X."/>
            <person name="Sun T."/>
            <person name="Guo L."/>
            <person name="Liang H."/>
            <person name="Lu P."/>
            <person name="Wu Y."/>
            <person name="Zhang Z."/>
            <person name="Ro D.K."/>
            <person name="Shang Y."/>
            <person name="Huang S."/>
            <person name="Yan J."/>
        </authorList>
    </citation>
    <scope>NUCLEOTIDE SEQUENCE [LARGE SCALE GENOMIC DNA]</scope>
    <source>
        <strain evidence="2">Ta-2019</strain>
    </source>
</reference>
<feature type="compositionally biased region" description="Basic and acidic residues" evidence="1">
    <location>
        <begin position="1"/>
        <end position="11"/>
    </location>
</feature>
<proteinExistence type="predicted"/>
<accession>A0AA38L188</accession>
<feature type="region of interest" description="Disordered" evidence="1">
    <location>
        <begin position="1"/>
        <end position="29"/>
    </location>
</feature>
<keyword evidence="3" id="KW-1185">Reference proteome</keyword>
<name>A0AA38L188_TAXCH</name>
<feature type="compositionally biased region" description="Basic residues" evidence="1">
    <location>
        <begin position="12"/>
        <end position="21"/>
    </location>
</feature>
<gene>
    <name evidence="2" type="ORF">KI387_026979</name>
</gene>
<comment type="caution">
    <text evidence="2">The sequence shown here is derived from an EMBL/GenBank/DDBJ whole genome shotgun (WGS) entry which is preliminary data.</text>
</comment>
<sequence>MGRDARDADSRRSRKPIRSRHVSPAEKGHGSPFRWFGRIWTALGHLGQRDAWDAKSRSGRRQRRKVNVWSVKLQTAITFDSELRFSQNWTFWNEHD</sequence>
<evidence type="ECO:0000313" key="3">
    <source>
        <dbReference type="Proteomes" id="UP000824469"/>
    </source>
</evidence>